<dbReference type="Proteomes" id="UP000054935">
    <property type="component" value="Unassembled WGS sequence"/>
</dbReference>
<keyword evidence="3" id="KW-1185">Reference proteome</keyword>
<evidence type="ECO:0000313" key="3">
    <source>
        <dbReference type="Proteomes" id="UP000054935"/>
    </source>
</evidence>
<organism evidence="2 3">
    <name type="scientific">Tropicibacter naphthalenivorans</name>
    <dbReference type="NCBI Taxonomy" id="441103"/>
    <lineage>
        <taxon>Bacteria</taxon>
        <taxon>Pseudomonadati</taxon>
        <taxon>Pseudomonadota</taxon>
        <taxon>Alphaproteobacteria</taxon>
        <taxon>Rhodobacterales</taxon>
        <taxon>Roseobacteraceae</taxon>
        <taxon>Tropicibacter</taxon>
    </lineage>
</organism>
<dbReference type="AlphaFoldDB" id="A0A0P1G3R7"/>
<accession>A0A0P1G3R7</accession>
<evidence type="ECO:0000313" key="2">
    <source>
        <dbReference type="EMBL" id="CUH76464.1"/>
    </source>
</evidence>
<reference evidence="2 3" key="1">
    <citation type="submission" date="2015-09" db="EMBL/GenBank/DDBJ databases">
        <authorList>
            <consortium name="Swine Surveillance"/>
        </authorList>
    </citation>
    <scope>NUCLEOTIDE SEQUENCE [LARGE SCALE GENOMIC DNA]</scope>
    <source>
        <strain evidence="2 3">CECT 7648</strain>
    </source>
</reference>
<evidence type="ECO:0000256" key="1">
    <source>
        <dbReference type="SAM" id="Phobius"/>
    </source>
</evidence>
<keyword evidence="1" id="KW-1133">Transmembrane helix</keyword>
<feature type="transmembrane region" description="Helical" evidence="1">
    <location>
        <begin position="12"/>
        <end position="31"/>
    </location>
</feature>
<protein>
    <submittedName>
        <fullName evidence="2">Uncharacterized protein</fullName>
    </submittedName>
</protein>
<name>A0A0P1G3R7_9RHOB</name>
<dbReference type="STRING" id="441103.TRN7648_00948"/>
<sequence length="353" mass="39838">MLDPSVFLPFQFGLDVGAVIALVLSALGLVWNSRAMARRKRAVQLRDELRHTVVETLSAAHRRILDVLQRNSDTLESLIQLNALETLGAEQKMRSEQMRARHAETEALFADDEEMRLLAEDAHEHDTRMERLGRRLSQLSNDALDDIRAAQHDMRAFAPQTQACWRALRLEVTTCAPFIRAIDDGGEGQLWTLLDTELQDLRHVWENYEGINWCFENFCAAATACIDQSATGVDDVQNALTRPDTYVQKACLAILVSKEWEERLTSDEDEPEITDTDVDQTLRLAARHMAQDPVGFLWYVVKLQKAYSQGVARSLEQMPLAFHAAIESLLDKNETPLASERLARLKAAQSKAA</sequence>
<keyword evidence="1" id="KW-0472">Membrane</keyword>
<gene>
    <name evidence="2" type="ORF">TRN7648_00948</name>
</gene>
<proteinExistence type="predicted"/>
<dbReference type="RefSeq" id="WP_058246499.1">
    <property type="nucleotide sequence ID" value="NZ_CYSE01000002.1"/>
</dbReference>
<keyword evidence="1" id="KW-0812">Transmembrane</keyword>
<dbReference type="EMBL" id="CYSE01000002">
    <property type="protein sequence ID" value="CUH76464.1"/>
    <property type="molecule type" value="Genomic_DNA"/>
</dbReference>